<protein>
    <submittedName>
        <fullName evidence="1">Uncharacterized protein</fullName>
    </submittedName>
</protein>
<sequence length="117" mass="13105">MNTQIDTKRKYDQFIATLPLAVGSPVTLLNKSARPKRINKFACTLYLFGDKTASKEGELWMQIESESVFAMGLAMGEEKYRKSLYLLMTDVQLVTSRNPPPPLPNCAIKCICAQTQS</sequence>
<dbReference type="AlphaFoldDB" id="A0A4Y2J8R0"/>
<organism evidence="1 2">
    <name type="scientific">Araneus ventricosus</name>
    <name type="common">Orbweaver spider</name>
    <name type="synonym">Epeira ventricosa</name>
    <dbReference type="NCBI Taxonomy" id="182803"/>
    <lineage>
        <taxon>Eukaryota</taxon>
        <taxon>Metazoa</taxon>
        <taxon>Ecdysozoa</taxon>
        <taxon>Arthropoda</taxon>
        <taxon>Chelicerata</taxon>
        <taxon>Arachnida</taxon>
        <taxon>Araneae</taxon>
        <taxon>Araneomorphae</taxon>
        <taxon>Entelegynae</taxon>
        <taxon>Araneoidea</taxon>
        <taxon>Araneidae</taxon>
        <taxon>Araneus</taxon>
    </lineage>
</organism>
<reference evidence="1 2" key="1">
    <citation type="journal article" date="2019" name="Sci. Rep.">
        <title>Orb-weaving spider Araneus ventricosus genome elucidates the spidroin gene catalogue.</title>
        <authorList>
            <person name="Kono N."/>
            <person name="Nakamura H."/>
            <person name="Ohtoshi R."/>
            <person name="Moran D.A.P."/>
            <person name="Shinohara A."/>
            <person name="Yoshida Y."/>
            <person name="Fujiwara M."/>
            <person name="Mori M."/>
            <person name="Tomita M."/>
            <person name="Arakawa K."/>
        </authorList>
    </citation>
    <scope>NUCLEOTIDE SEQUENCE [LARGE SCALE GENOMIC DNA]</scope>
</reference>
<evidence type="ECO:0000313" key="1">
    <source>
        <dbReference type="EMBL" id="GBM85688.1"/>
    </source>
</evidence>
<proteinExistence type="predicted"/>
<accession>A0A4Y2J8R0</accession>
<dbReference type="EMBL" id="BGPR01003256">
    <property type="protein sequence ID" value="GBM85688.1"/>
    <property type="molecule type" value="Genomic_DNA"/>
</dbReference>
<evidence type="ECO:0000313" key="2">
    <source>
        <dbReference type="Proteomes" id="UP000499080"/>
    </source>
</evidence>
<comment type="caution">
    <text evidence="1">The sequence shown here is derived from an EMBL/GenBank/DDBJ whole genome shotgun (WGS) entry which is preliminary data.</text>
</comment>
<keyword evidence="2" id="KW-1185">Reference proteome</keyword>
<gene>
    <name evidence="1" type="ORF">AVEN_95198_1</name>
</gene>
<name>A0A4Y2J8R0_ARAVE</name>
<dbReference type="Proteomes" id="UP000499080">
    <property type="component" value="Unassembled WGS sequence"/>
</dbReference>